<keyword evidence="1" id="KW-0489">Methyltransferase</keyword>
<dbReference type="PANTHER" id="PTHR44942:SF4">
    <property type="entry name" value="METHYLTRANSFERASE TYPE 11 DOMAIN-CONTAINING PROTEIN"/>
    <property type="match status" value="1"/>
</dbReference>
<dbReference type="Pfam" id="PF13489">
    <property type="entry name" value="Methyltransf_23"/>
    <property type="match status" value="1"/>
</dbReference>
<protein>
    <submittedName>
        <fullName evidence="3">Methyltransf_25 domain-containing protein</fullName>
    </submittedName>
</protein>
<gene>
    <name evidence="3" type="primary">AVEN_201813_1</name>
    <name evidence="3" type="ORF">NPIL_23451</name>
</gene>
<proteinExistence type="predicted"/>
<reference evidence="3" key="1">
    <citation type="submission" date="2020-08" db="EMBL/GenBank/DDBJ databases">
        <title>Multicomponent nature underlies the extraordinary mechanical properties of spider dragline silk.</title>
        <authorList>
            <person name="Kono N."/>
            <person name="Nakamura H."/>
            <person name="Mori M."/>
            <person name="Yoshida Y."/>
            <person name="Ohtoshi R."/>
            <person name="Malay A.D."/>
            <person name="Moran D.A.P."/>
            <person name="Tomita M."/>
            <person name="Numata K."/>
            <person name="Arakawa K."/>
        </authorList>
    </citation>
    <scope>NUCLEOTIDE SEQUENCE</scope>
</reference>
<accession>A0A8X6MK81</accession>
<dbReference type="GO" id="GO:0008168">
    <property type="term" value="F:methyltransferase activity"/>
    <property type="evidence" value="ECO:0007669"/>
    <property type="project" value="UniProtKB-KW"/>
</dbReference>
<evidence type="ECO:0000313" key="4">
    <source>
        <dbReference type="Proteomes" id="UP000887013"/>
    </source>
</evidence>
<dbReference type="Gene3D" id="3.40.50.150">
    <property type="entry name" value="Vaccinia Virus protein VP39"/>
    <property type="match status" value="1"/>
</dbReference>
<keyword evidence="2" id="KW-0808">Transferase</keyword>
<evidence type="ECO:0000313" key="3">
    <source>
        <dbReference type="EMBL" id="GFS59421.1"/>
    </source>
</evidence>
<keyword evidence="4" id="KW-1185">Reference proteome</keyword>
<sequence length="223" mass="25655">MPLHYDADIYSQMDRPWDSIARFLNLTLPELGWDSGVQEEVVMDVGCGPGRLTSKFILPIFPNLKKIIALDAVSSMIERAKSMNPHPKIEYDVANFEDKPLLESWKGNVTKFISIHCFNRLKDQKSAFQTVYDLLIPNGEAAFIFLLHNGYYDALLKLAKDLKWSSYLTLNVEDCVPESQVKKYTSLHYKKMLEDIGFEVRHCQEVQNVTTFLSDELYTGKYS</sequence>
<comment type="caution">
    <text evidence="3">The sequence shown here is derived from an EMBL/GenBank/DDBJ whole genome shotgun (WGS) entry which is preliminary data.</text>
</comment>
<dbReference type="InterPro" id="IPR029063">
    <property type="entry name" value="SAM-dependent_MTases_sf"/>
</dbReference>
<dbReference type="OrthoDB" id="66144at2759"/>
<dbReference type="PANTHER" id="PTHR44942">
    <property type="entry name" value="METHYLTRANSF_11 DOMAIN-CONTAINING PROTEIN"/>
    <property type="match status" value="1"/>
</dbReference>
<dbReference type="GO" id="GO:0032259">
    <property type="term" value="P:methylation"/>
    <property type="evidence" value="ECO:0007669"/>
    <property type="project" value="UniProtKB-KW"/>
</dbReference>
<name>A0A8X6MK81_NEPPI</name>
<dbReference type="AlphaFoldDB" id="A0A8X6MK81"/>
<evidence type="ECO:0000256" key="1">
    <source>
        <dbReference type="ARBA" id="ARBA00022603"/>
    </source>
</evidence>
<dbReference type="CDD" id="cd02440">
    <property type="entry name" value="AdoMet_MTases"/>
    <property type="match status" value="1"/>
</dbReference>
<organism evidence="3 4">
    <name type="scientific">Nephila pilipes</name>
    <name type="common">Giant wood spider</name>
    <name type="synonym">Nephila maculata</name>
    <dbReference type="NCBI Taxonomy" id="299642"/>
    <lineage>
        <taxon>Eukaryota</taxon>
        <taxon>Metazoa</taxon>
        <taxon>Ecdysozoa</taxon>
        <taxon>Arthropoda</taxon>
        <taxon>Chelicerata</taxon>
        <taxon>Arachnida</taxon>
        <taxon>Araneae</taxon>
        <taxon>Araneomorphae</taxon>
        <taxon>Entelegynae</taxon>
        <taxon>Araneoidea</taxon>
        <taxon>Nephilidae</taxon>
        <taxon>Nephila</taxon>
    </lineage>
</organism>
<dbReference type="InterPro" id="IPR051052">
    <property type="entry name" value="Diverse_substrate_MTase"/>
</dbReference>
<dbReference type="SUPFAM" id="SSF53335">
    <property type="entry name" value="S-adenosyl-L-methionine-dependent methyltransferases"/>
    <property type="match status" value="1"/>
</dbReference>
<dbReference type="Proteomes" id="UP000887013">
    <property type="component" value="Unassembled WGS sequence"/>
</dbReference>
<evidence type="ECO:0000256" key="2">
    <source>
        <dbReference type="ARBA" id="ARBA00022679"/>
    </source>
</evidence>
<dbReference type="EMBL" id="BMAW01093237">
    <property type="protein sequence ID" value="GFS59421.1"/>
    <property type="molecule type" value="Genomic_DNA"/>
</dbReference>